<evidence type="ECO:0000313" key="2">
    <source>
        <dbReference type="EMBL" id="PIO71532.1"/>
    </source>
</evidence>
<feature type="transmembrane region" description="Helical" evidence="1">
    <location>
        <begin position="40"/>
        <end position="61"/>
    </location>
</feature>
<dbReference type="GO" id="GO:0006986">
    <property type="term" value="P:response to unfolded protein"/>
    <property type="evidence" value="ECO:0007669"/>
    <property type="project" value="InterPro"/>
</dbReference>
<gene>
    <name evidence="2" type="ORF">TELCIR_06571</name>
</gene>
<dbReference type="AlphaFoldDB" id="A0A2G9UP93"/>
<keyword evidence="1" id="KW-0472">Membrane</keyword>
<accession>A0A2G9UP93</accession>
<organism evidence="2 3">
    <name type="scientific">Teladorsagia circumcincta</name>
    <name type="common">Brown stomach worm</name>
    <name type="synonym">Ostertagia circumcincta</name>
    <dbReference type="NCBI Taxonomy" id="45464"/>
    <lineage>
        <taxon>Eukaryota</taxon>
        <taxon>Metazoa</taxon>
        <taxon>Ecdysozoa</taxon>
        <taxon>Nematoda</taxon>
        <taxon>Chromadorea</taxon>
        <taxon>Rhabditida</taxon>
        <taxon>Rhabditina</taxon>
        <taxon>Rhabditomorpha</taxon>
        <taxon>Strongyloidea</taxon>
        <taxon>Trichostrongylidae</taxon>
        <taxon>Teladorsagia</taxon>
    </lineage>
</organism>
<dbReference type="InterPro" id="IPR008485">
    <property type="entry name" value="JAMP"/>
</dbReference>
<dbReference type="GO" id="GO:0016020">
    <property type="term" value="C:membrane"/>
    <property type="evidence" value="ECO:0007669"/>
    <property type="project" value="InterPro"/>
</dbReference>
<name>A0A2G9UP93_TELCI</name>
<keyword evidence="1" id="KW-1133">Transmembrane helix</keyword>
<keyword evidence="1" id="KW-0812">Transmembrane</keyword>
<keyword evidence="3" id="KW-1185">Reference proteome</keyword>
<proteinExistence type="predicted"/>
<protein>
    <submittedName>
        <fullName evidence="2">Uncharacterized protein</fullName>
    </submittedName>
</protein>
<feature type="transmembrane region" description="Helical" evidence="1">
    <location>
        <begin position="12"/>
        <end position="31"/>
    </location>
</feature>
<dbReference type="Proteomes" id="UP000230423">
    <property type="component" value="Unassembled WGS sequence"/>
</dbReference>
<evidence type="ECO:0000256" key="1">
    <source>
        <dbReference type="SAM" id="Phobius"/>
    </source>
</evidence>
<dbReference type="OrthoDB" id="5920264at2759"/>
<sequence length="162" mass="18513">MIPFRYSLPFVYLLFLLFSVLSCRSILYLFVLKRNRDAKAFYYALLSIPKIAVIHALLVGWCTLPVVSVHRDVMEFMRKCSAFSCRRQNIDEGNYKSGLHLADAHGDAYGQHDSPGFFSLGYIGSKRLSCELPVAVICSSATHILHVDYWNKPSQCFVRRLI</sequence>
<dbReference type="PROSITE" id="PS51257">
    <property type="entry name" value="PROKAR_LIPOPROTEIN"/>
    <property type="match status" value="1"/>
</dbReference>
<dbReference type="EMBL" id="KZ345924">
    <property type="protein sequence ID" value="PIO71532.1"/>
    <property type="molecule type" value="Genomic_DNA"/>
</dbReference>
<evidence type="ECO:0000313" key="3">
    <source>
        <dbReference type="Proteomes" id="UP000230423"/>
    </source>
</evidence>
<reference evidence="2 3" key="1">
    <citation type="submission" date="2015-09" db="EMBL/GenBank/DDBJ databases">
        <title>Draft genome of the parasitic nematode Teladorsagia circumcincta isolate WARC Sus (inbred).</title>
        <authorList>
            <person name="Mitreva M."/>
        </authorList>
    </citation>
    <scope>NUCLEOTIDE SEQUENCE [LARGE SCALE GENOMIC DNA]</scope>
    <source>
        <strain evidence="2 3">S</strain>
    </source>
</reference>
<dbReference type="Pfam" id="PF05571">
    <property type="entry name" value="JAMP"/>
    <property type="match status" value="1"/>
</dbReference>